<dbReference type="Proteomes" id="UP001317779">
    <property type="component" value="Chromosome"/>
</dbReference>
<organism evidence="2 3">
    <name type="scientific">Microbacterium terricola</name>
    <dbReference type="NCBI Taxonomy" id="344163"/>
    <lineage>
        <taxon>Bacteria</taxon>
        <taxon>Bacillati</taxon>
        <taxon>Actinomycetota</taxon>
        <taxon>Actinomycetes</taxon>
        <taxon>Micrococcales</taxon>
        <taxon>Microbacteriaceae</taxon>
        <taxon>Microbacterium</taxon>
    </lineage>
</organism>
<feature type="transmembrane region" description="Helical" evidence="1">
    <location>
        <begin position="58"/>
        <end position="85"/>
    </location>
</feature>
<protein>
    <submittedName>
        <fullName evidence="2">Uncharacterized protein</fullName>
    </submittedName>
</protein>
<keyword evidence="3" id="KW-1185">Reference proteome</keyword>
<name>A0ABM8E2C9_9MICO</name>
<accession>A0ABM8E2C9</accession>
<dbReference type="RefSeq" id="WP_263797464.1">
    <property type="nucleotide sequence ID" value="NZ_AP027141.1"/>
</dbReference>
<keyword evidence="1" id="KW-0472">Membrane</keyword>
<keyword evidence="1" id="KW-1133">Transmembrane helix</keyword>
<gene>
    <name evidence="2" type="ORF">Microterr_26090</name>
</gene>
<feature type="transmembrane region" description="Helical" evidence="1">
    <location>
        <begin position="97"/>
        <end position="119"/>
    </location>
</feature>
<proteinExistence type="predicted"/>
<feature type="transmembrane region" description="Helical" evidence="1">
    <location>
        <begin position="33"/>
        <end position="52"/>
    </location>
</feature>
<evidence type="ECO:0000313" key="2">
    <source>
        <dbReference type="EMBL" id="BDV31949.1"/>
    </source>
</evidence>
<sequence>MNNGASESAAIDALESSGPVMPFTFRDVARHTWTILAAFMVFVVGYAVFSAFTMGGDMYGASIVCFAGFITLILVWLGAPFAWLLGRALRQVPFPAVHLSAFGLLGAGAGALIASSGILQVTWQSTAVVAGISGVCTIIGRYVAYRSRKRDGDAPGIKPRHIDHARQS</sequence>
<evidence type="ECO:0000256" key="1">
    <source>
        <dbReference type="SAM" id="Phobius"/>
    </source>
</evidence>
<dbReference type="EMBL" id="AP027141">
    <property type="protein sequence ID" value="BDV31949.1"/>
    <property type="molecule type" value="Genomic_DNA"/>
</dbReference>
<evidence type="ECO:0000313" key="3">
    <source>
        <dbReference type="Proteomes" id="UP001317779"/>
    </source>
</evidence>
<reference evidence="2 3" key="1">
    <citation type="submission" date="2022-12" db="EMBL/GenBank/DDBJ databases">
        <title>Microbacterium terricola strain KV-448 chromosome, complete genome.</title>
        <authorList>
            <person name="Oshima T."/>
            <person name="Moriya T."/>
            <person name="Bessho Y."/>
        </authorList>
    </citation>
    <scope>NUCLEOTIDE SEQUENCE [LARGE SCALE GENOMIC DNA]</scope>
    <source>
        <strain evidence="2 3">KV-448</strain>
    </source>
</reference>
<keyword evidence="1" id="KW-0812">Transmembrane</keyword>
<feature type="transmembrane region" description="Helical" evidence="1">
    <location>
        <begin position="125"/>
        <end position="144"/>
    </location>
</feature>